<feature type="signal peptide" evidence="2">
    <location>
        <begin position="1"/>
        <end position="29"/>
    </location>
</feature>
<reference evidence="4" key="1">
    <citation type="journal article" date="2014" name="Int. J. Syst. Evol. Microbiol.">
        <title>Complete genome sequence of Corynebacterium casei LMG S-19264T (=DSM 44701T), isolated from a smear-ripened cheese.</title>
        <authorList>
            <consortium name="US DOE Joint Genome Institute (JGI-PGF)"/>
            <person name="Walter F."/>
            <person name="Albersmeier A."/>
            <person name="Kalinowski J."/>
            <person name="Ruckert C."/>
        </authorList>
    </citation>
    <scope>NUCLEOTIDE SEQUENCE</scope>
    <source>
        <strain evidence="4">JCM 14719</strain>
    </source>
</reference>
<dbReference type="Pfam" id="PF05580">
    <property type="entry name" value="Peptidase_S55"/>
    <property type="match status" value="1"/>
</dbReference>
<dbReference type="Proteomes" id="UP000637720">
    <property type="component" value="Unassembled WGS sequence"/>
</dbReference>
<keyword evidence="2" id="KW-0732">Signal</keyword>
<dbReference type="AlphaFoldDB" id="A0A8J3B7H8"/>
<dbReference type="InterPro" id="IPR009003">
    <property type="entry name" value="Peptidase_S1_PA"/>
</dbReference>
<gene>
    <name evidence="4" type="primary">spoIVB</name>
    <name evidence="4" type="ORF">GCM10007043_14230</name>
</gene>
<dbReference type="Pfam" id="PF13180">
    <property type="entry name" value="PDZ_2"/>
    <property type="match status" value="1"/>
</dbReference>
<comment type="caution">
    <text evidence="4">The sequence shown here is derived from an EMBL/GenBank/DDBJ whole genome shotgun (WGS) entry which is preliminary data.</text>
</comment>
<dbReference type="PROSITE" id="PS51494">
    <property type="entry name" value="SPOIVB"/>
    <property type="match status" value="1"/>
</dbReference>
<dbReference type="InterPro" id="IPR014219">
    <property type="entry name" value="SpoIVB"/>
</dbReference>
<keyword evidence="1" id="KW-0720">Serine protease</keyword>
<name>A0A8J3B7H8_9BACI</name>
<dbReference type="RefSeq" id="WP_268238391.1">
    <property type="nucleotide sequence ID" value="NZ_BMOF01000026.1"/>
</dbReference>
<dbReference type="NCBIfam" id="TIGR02860">
    <property type="entry name" value="spore_IV_B"/>
    <property type="match status" value="1"/>
</dbReference>
<proteinExistence type="predicted"/>
<evidence type="ECO:0000256" key="2">
    <source>
        <dbReference type="SAM" id="SignalP"/>
    </source>
</evidence>
<organism evidence="4 5">
    <name type="scientific">Calditerricola satsumensis</name>
    <dbReference type="NCBI Taxonomy" id="373054"/>
    <lineage>
        <taxon>Bacteria</taxon>
        <taxon>Bacillati</taxon>
        <taxon>Bacillota</taxon>
        <taxon>Bacilli</taxon>
        <taxon>Bacillales</taxon>
        <taxon>Bacillaceae</taxon>
        <taxon>Calditerricola</taxon>
    </lineage>
</organism>
<reference evidence="4" key="2">
    <citation type="submission" date="2020-09" db="EMBL/GenBank/DDBJ databases">
        <authorList>
            <person name="Sun Q."/>
            <person name="Ohkuma M."/>
        </authorList>
    </citation>
    <scope>NUCLEOTIDE SEQUENCE</scope>
    <source>
        <strain evidence="4">JCM 14719</strain>
    </source>
</reference>
<dbReference type="SMART" id="SM00228">
    <property type="entry name" value="PDZ"/>
    <property type="match status" value="1"/>
</dbReference>
<keyword evidence="1" id="KW-0645">Protease</keyword>
<dbReference type="InterPro" id="IPR036034">
    <property type="entry name" value="PDZ_sf"/>
</dbReference>
<feature type="domain" description="Peptidase S55" evidence="3">
    <location>
        <begin position="203"/>
        <end position="441"/>
    </location>
</feature>
<evidence type="ECO:0000313" key="5">
    <source>
        <dbReference type="Proteomes" id="UP000637720"/>
    </source>
</evidence>
<evidence type="ECO:0000259" key="3">
    <source>
        <dbReference type="PROSITE" id="PS51494"/>
    </source>
</evidence>
<dbReference type="InterPro" id="IPR008763">
    <property type="entry name" value="Peptidase_S55"/>
</dbReference>
<keyword evidence="5" id="KW-1185">Reference proteome</keyword>
<dbReference type="GO" id="GO:0008236">
    <property type="term" value="F:serine-type peptidase activity"/>
    <property type="evidence" value="ECO:0007669"/>
    <property type="project" value="UniProtKB-KW"/>
</dbReference>
<dbReference type="SUPFAM" id="SSF50156">
    <property type="entry name" value="PDZ domain-like"/>
    <property type="match status" value="1"/>
</dbReference>
<dbReference type="SUPFAM" id="SSF50494">
    <property type="entry name" value="Trypsin-like serine proteases"/>
    <property type="match status" value="1"/>
</dbReference>
<dbReference type="EMBL" id="BMOF01000026">
    <property type="protein sequence ID" value="GGK01323.1"/>
    <property type="molecule type" value="Genomic_DNA"/>
</dbReference>
<sequence length="482" mass="51394">MSLSRKTIGLCLMALSVLFAFSPPFQRFAALPDEIRVVQGAVKPLSLFSFGSVTVDNPEVVQVERSNAVQTASSASASSTRASSGTWVLLPGDVGSSRMAVQVGAIPLRKVTVSVIPELRVVPGGQSIGVKLRSAGVLVVGHYLVPHGDRSLSPGREAGVRVGDVITAIDGTTVQSVGDVEKQVRAAGLSGRPLVLQLARGSDQVQVTLRPARDKDGQYRLGLYIRDTAAGVGTLTFYDPKTRRFGALGHVISDVDTRQPIRVGDGVIVPSDVTSIEKGNSGEPGQKRATLFDENRTLGKIEKNTPFGIFGTLTETPEPALFREPIPIALAEEVREGPAEMLTVVEGRKVERFSIEIVSVSAQRFPATKSMVIRVTDPRLLAKTGGIVQGMSGSPIIQNGKLVGAVTHVFVNDPTTGYGVFIEWMLRDAGYNLDANPTATNKPPRAQAGGFLCAPGTFDRNRATKVGKCRRKVRPTRKELPG</sequence>
<keyword evidence="1" id="KW-0378">Hydrolase</keyword>
<feature type="chain" id="PRO_5035217332" evidence="2">
    <location>
        <begin position="30"/>
        <end position="482"/>
    </location>
</feature>
<dbReference type="InterPro" id="IPR001478">
    <property type="entry name" value="PDZ"/>
</dbReference>
<dbReference type="Gene3D" id="2.30.42.10">
    <property type="match status" value="1"/>
</dbReference>
<accession>A0A8J3B7H8</accession>
<protein>
    <submittedName>
        <fullName evidence="4">SpoIVB peptidase</fullName>
    </submittedName>
</protein>
<evidence type="ECO:0000313" key="4">
    <source>
        <dbReference type="EMBL" id="GGK01323.1"/>
    </source>
</evidence>
<evidence type="ECO:0000256" key="1">
    <source>
        <dbReference type="ARBA" id="ARBA00022825"/>
    </source>
</evidence>